<keyword evidence="6" id="KW-0418">Kinase</keyword>
<dbReference type="FunFam" id="1.25.10.10:FF:000096">
    <property type="entry name" value="eIF-2-alpha kinase activator gcn1"/>
    <property type="match status" value="1"/>
</dbReference>
<protein>
    <submittedName>
        <fullName evidence="6">EIF-2-alpha kinase activator GCN1</fullName>
    </submittedName>
</protein>
<dbReference type="GO" id="GO:0019887">
    <property type="term" value="F:protein kinase regulator activity"/>
    <property type="evidence" value="ECO:0007669"/>
    <property type="project" value="TreeGrafter"/>
</dbReference>
<evidence type="ECO:0000313" key="7">
    <source>
        <dbReference type="Proteomes" id="UP001174909"/>
    </source>
</evidence>
<dbReference type="Pfam" id="PF23271">
    <property type="entry name" value="HEAT_GCN1"/>
    <property type="match status" value="1"/>
</dbReference>
<keyword evidence="6" id="KW-0808">Transferase</keyword>
<reference evidence="6" key="1">
    <citation type="submission" date="2023-03" db="EMBL/GenBank/DDBJ databases">
        <authorList>
            <person name="Steffen K."/>
            <person name="Cardenas P."/>
        </authorList>
    </citation>
    <scope>NUCLEOTIDE SEQUENCE</scope>
</reference>
<proteinExistence type="inferred from homology"/>
<dbReference type="Pfam" id="PF24984">
    <property type="entry name" value="HEAT_EF3_GNC1"/>
    <property type="match status" value="1"/>
</dbReference>
<dbReference type="EMBL" id="CASHTH010003780">
    <property type="protein sequence ID" value="CAI8049231.1"/>
    <property type="molecule type" value="Genomic_DNA"/>
</dbReference>
<feature type="non-terminal residue" evidence="6">
    <location>
        <position position="1804"/>
    </location>
</feature>
<dbReference type="InterPro" id="IPR057546">
    <property type="entry name" value="HEAT_GCN1"/>
</dbReference>
<dbReference type="Pfam" id="PF25801">
    <property type="entry name" value="HEAT_GCN1_C_2"/>
    <property type="match status" value="1"/>
</dbReference>
<dbReference type="Gene3D" id="1.25.10.10">
    <property type="entry name" value="Leucine-rich Repeat Variant"/>
    <property type="match status" value="6"/>
</dbReference>
<feature type="domain" description="TOG" evidence="5">
    <location>
        <begin position="1413"/>
        <end position="1646"/>
    </location>
</feature>
<feature type="compositionally biased region" description="Pro residues" evidence="4">
    <location>
        <begin position="118"/>
        <end position="129"/>
    </location>
</feature>
<feature type="repeat" description="HEAT" evidence="3">
    <location>
        <begin position="919"/>
        <end position="955"/>
    </location>
</feature>
<dbReference type="FunFam" id="1.25.10.10:FF:000090">
    <property type="entry name" value="eIF-2-alpha kinase activator GCN1"/>
    <property type="match status" value="1"/>
</dbReference>
<dbReference type="InterPro" id="IPR021133">
    <property type="entry name" value="HEAT_type_2"/>
</dbReference>
<comment type="similarity">
    <text evidence="1">Belongs to the GCN1 family.</text>
</comment>
<keyword evidence="2" id="KW-0677">Repeat</keyword>
<dbReference type="InterPro" id="IPR016024">
    <property type="entry name" value="ARM-type_fold"/>
</dbReference>
<dbReference type="Pfam" id="PF24987">
    <property type="entry name" value="HEAT_EF3_N"/>
    <property type="match status" value="2"/>
</dbReference>
<accession>A0AA35TKH6</accession>
<sequence>HPLTGNILSQLSLKRRQRETPHWDQLLSRVTASPSEWAGQADWSRGSGARTVMEECGLLSWQLLPASVGRSGTRVVGDWVLAQRFSVISFSVSPPPLLLVPPRRLRPPSPCTSCPSTLPSPLPHSPLPHPLSRPSTASLLVGTRWRLCWRRLCLSSVLPLTGMQRMLVSSMATGEEEAPPTSFPEAETLQLLSSLVSWEEDKARSVRVKKSCAEAYVSLIRFLPSLSPGILSLLTSDLSDPCTLLRQTTLRSLTKVDSAHFSRHLPLQMALLVARHDSEEGNRTLAESLWKTTGYSLRKELGPLLLAQVPSAPLSMQPATAQALGLWLQSHPQQAPKLQGDLLTVYEEKRAPPPPKEDSFGRTVLVQISDPWVCRVGVARALEQLPSHMTPQETMTLLEFTIPGALSDPNPNVLAAFMSAAKTAIGCHGDDLADQLMDHCEGCLQSAGDTRESDVIRQSVVVLMGTLARHLDKGNPKVKAVVNLLLSNLDTPSQSVQEAIAGCLPPLAHVVKPEAEKILTKLLEKLLESTSYSQRRGAAYGLAGLVKGLGIPSLKQHRVMPALQEAIKNKKNYRHREGALFAFECLCDMLGRLFEPYVVHLLPDLLLCFGDGNQYVREATDRTARTVMGQLSSHGVKLILPSLLTALEEDSWRTKAGSAELLGAMAFCAPKQLSSCLPSIVPRLMDVLADSHSKVQNAGNTALRQIGSVIKNPEIQVLVPILLESLTDPSSKAHVCLQSLLETEFVHVIDPPSLALIMPTLKKTLDLRSTESKKMAAQIIGNMYSLTDKKDLAPYLPEVLPGLKSSLVDPVPEVRRVCAKALGAMVEGMGDETMAELLPWLLQTLKSESSAVDRSGAAQGLSEVLLAQGYDRLAQLMPRFIESSQNPDNPTHVRDGYLMLFVYLPIAFGDEFTPFLADLLPCILKGLADESEFIRDTSLQAGQTLVNRFGDTAVELFLPELERGLFDDSWRIRCSSIQLLGDLLYKVSGLSGKMSTESEEDDNFGTEEARTAIIRCFGEERRNRVLAGLYMGRSDVALMVRQAALHVWKVVVTHTVRTLREILPTLVSLLLSFLGSDSSDKSKVAARTLGDLVRKLGERVLPEVIPMLERGLTSTDSKERQGVCIGLSEIIQQTSRDHVLLYMDSLLPTVRNSLCDVEEEVRAAAAQTFNSLHSTIGPRILDEVLTPLLNDLSSSSQRSEVALDGLKQVSLSLSSSSSSTSRFSIFSPQVMAVKSRVVLPHIIPQLVKPPVNARALALLSSVAGESLHSHLHRIIPALISSLVKEVDQGTWEAAEGVVLSVQSEPGVATLIEELVKAAKKETPQTRAAAMGLLQVMCSRSSADVTEHVPHLIIFVTESLNDPSDPVCEKAWLSLEALVKRVDQKELPHYIGYLRKALKTVSNLLIGNELRGFSLKGITPCLTMLKEGLITGSPDEKEEAARVLIEVIHLSSTKTLSTGKVVMLIAGPLIRVLGDRYGWNIKVATLEALVELVRKVGAAAKSFLPQLQTSYLKALGDVNRPVRVQAVTGLTELLPLAVRVDPVFNDLHNGIKKNDDPALRLTVLQALHGAVGAAGGRMSEKHKTEILATLLTLYSTAQESNRLQAAQCTGVLCCHLSDDQLTSVLRDTLLQADGESDWSLLQARATALSAAVEAAAARIEAVKMERDVVNAAVKFASSDRIPVCVSGLQAVGSCINHLAADPAVVLPAFTQGLTHSSTDIRIAACDVCSSLKVTPDPLLSAILPLLLGNTQEKNTAVRASAESSIFELVGDEAGLAHCTTLVGGQAAKTLETVLSKVKAKLAKEN</sequence>
<evidence type="ECO:0000256" key="2">
    <source>
        <dbReference type="ARBA" id="ARBA00022737"/>
    </source>
</evidence>
<comment type="caution">
    <text evidence="6">The sequence shown here is derived from an EMBL/GenBank/DDBJ whole genome shotgun (WGS) entry which is preliminary data.</text>
</comment>
<evidence type="ECO:0000256" key="4">
    <source>
        <dbReference type="SAM" id="MobiDB-lite"/>
    </source>
</evidence>
<dbReference type="InterPro" id="IPR034085">
    <property type="entry name" value="TOG"/>
</dbReference>
<evidence type="ECO:0000256" key="3">
    <source>
        <dbReference type="PROSITE-ProRule" id="PRU00103"/>
    </source>
</evidence>
<gene>
    <name evidence="6" type="ORF">GBAR_LOCUS27088</name>
</gene>
<feature type="repeat" description="HEAT" evidence="3">
    <location>
        <begin position="799"/>
        <end position="837"/>
    </location>
</feature>
<dbReference type="PANTHER" id="PTHR23346">
    <property type="entry name" value="TRANSLATIONAL ACTIVATOR GCN1-RELATED"/>
    <property type="match status" value="1"/>
</dbReference>
<dbReference type="Proteomes" id="UP001174909">
    <property type="component" value="Unassembled WGS sequence"/>
</dbReference>
<feature type="region of interest" description="Disordered" evidence="4">
    <location>
        <begin position="109"/>
        <end position="129"/>
    </location>
</feature>
<dbReference type="SUPFAM" id="SSF48371">
    <property type="entry name" value="ARM repeat"/>
    <property type="match status" value="3"/>
</dbReference>
<dbReference type="GO" id="GO:0006417">
    <property type="term" value="P:regulation of translation"/>
    <property type="evidence" value="ECO:0007669"/>
    <property type="project" value="TreeGrafter"/>
</dbReference>
<evidence type="ECO:0000313" key="6">
    <source>
        <dbReference type="EMBL" id="CAI8049231.1"/>
    </source>
</evidence>
<dbReference type="InterPro" id="IPR011989">
    <property type="entry name" value="ARM-like"/>
</dbReference>
<keyword evidence="7" id="KW-1185">Reference proteome</keyword>
<feature type="domain" description="TOG" evidence="5">
    <location>
        <begin position="509"/>
        <end position="739"/>
    </location>
</feature>
<organism evidence="6 7">
    <name type="scientific">Geodia barretti</name>
    <name type="common">Barrett's horny sponge</name>
    <dbReference type="NCBI Taxonomy" id="519541"/>
    <lineage>
        <taxon>Eukaryota</taxon>
        <taxon>Metazoa</taxon>
        <taxon>Porifera</taxon>
        <taxon>Demospongiae</taxon>
        <taxon>Heteroscleromorpha</taxon>
        <taxon>Tetractinellida</taxon>
        <taxon>Astrophorina</taxon>
        <taxon>Geodiidae</taxon>
        <taxon>Geodia</taxon>
    </lineage>
</organism>
<dbReference type="GO" id="GO:0005829">
    <property type="term" value="C:cytosol"/>
    <property type="evidence" value="ECO:0007669"/>
    <property type="project" value="TreeGrafter"/>
</dbReference>
<dbReference type="GO" id="GO:0034198">
    <property type="term" value="P:cellular response to amino acid starvation"/>
    <property type="evidence" value="ECO:0007669"/>
    <property type="project" value="TreeGrafter"/>
</dbReference>
<dbReference type="GO" id="GO:0016301">
    <property type="term" value="F:kinase activity"/>
    <property type="evidence" value="ECO:0007669"/>
    <property type="project" value="UniProtKB-KW"/>
</dbReference>
<dbReference type="PANTHER" id="PTHR23346:SF7">
    <property type="entry name" value="STALLED RIBOSOME SENSOR GCN1"/>
    <property type="match status" value="1"/>
</dbReference>
<evidence type="ECO:0000256" key="1">
    <source>
        <dbReference type="ARBA" id="ARBA00007366"/>
    </source>
</evidence>
<evidence type="ECO:0000259" key="5">
    <source>
        <dbReference type="SMART" id="SM01349"/>
    </source>
</evidence>
<feature type="repeat" description="HEAT" evidence="3">
    <location>
        <begin position="1146"/>
        <end position="1183"/>
    </location>
</feature>
<name>A0AA35TKH6_GEOBA</name>
<dbReference type="PROSITE" id="PS50077">
    <property type="entry name" value="HEAT_REPEAT"/>
    <property type="match status" value="3"/>
</dbReference>
<dbReference type="SMART" id="SM01349">
    <property type="entry name" value="TOG"/>
    <property type="match status" value="2"/>
</dbReference>